<comment type="similarity">
    <text evidence="1">Belongs to the glycosyltransferase 2 family. WaaE/KdtX subfamily.</text>
</comment>
<dbReference type="PANTHER" id="PTHR43630:SF2">
    <property type="entry name" value="GLYCOSYLTRANSFERASE"/>
    <property type="match status" value="1"/>
</dbReference>
<name>A0A518DVI3_9BACT</name>
<dbReference type="InterPro" id="IPR001173">
    <property type="entry name" value="Glyco_trans_2-like"/>
</dbReference>
<dbReference type="RefSeq" id="WP_197442344.1">
    <property type="nucleotide sequence ID" value="NZ_CP036433.1"/>
</dbReference>
<keyword evidence="3" id="KW-0808">Transferase</keyword>
<accession>A0A518DVI3</accession>
<protein>
    <submittedName>
        <fullName evidence="3">Glycosyl transferase family 2</fullName>
    </submittedName>
</protein>
<evidence type="ECO:0000313" key="3">
    <source>
        <dbReference type="EMBL" id="QDU95845.1"/>
    </source>
</evidence>
<gene>
    <name evidence="3" type="ORF">Pla8534_36640</name>
</gene>
<dbReference type="Pfam" id="PF00535">
    <property type="entry name" value="Glycos_transf_2"/>
    <property type="match status" value="1"/>
</dbReference>
<dbReference type="SUPFAM" id="SSF53448">
    <property type="entry name" value="Nucleotide-diphospho-sugar transferases"/>
    <property type="match status" value="1"/>
</dbReference>
<keyword evidence="4" id="KW-1185">Reference proteome</keyword>
<dbReference type="PANTHER" id="PTHR43630">
    <property type="entry name" value="POLY-BETA-1,6-N-ACETYL-D-GLUCOSAMINE SYNTHASE"/>
    <property type="match status" value="1"/>
</dbReference>
<proteinExistence type="inferred from homology"/>
<dbReference type="AlphaFoldDB" id="A0A518DVI3"/>
<dbReference type="EMBL" id="CP036433">
    <property type="protein sequence ID" value="QDU95845.1"/>
    <property type="molecule type" value="Genomic_DNA"/>
</dbReference>
<feature type="domain" description="Glycosyltransferase 2-like" evidence="2">
    <location>
        <begin position="6"/>
        <end position="116"/>
    </location>
</feature>
<sequence>MAEKITVLIPCKNERMNIRPCIEAARLVADEILVADSGSTDDTMDIVRDAGGCRLIEREFVNYADFKNWAIPQASHPWVFIVDADERVTPELAQEIRQLLEAPPENLQGYRVQFDGHFMGHRIRHGGWDTVDVLRLIRRDECRYRQGRVHEGFNVDPKRLGLLKNRLLHYTLWSYDQYFFKYVNYTRWGALDMWDKGKRSSTLGLLVRPFLRFFQLYILRGGFLDGRAGIQVCMLQAFFVTFVKQARLWEREHGLPQPNPEEAAEEQRRAA</sequence>
<dbReference type="Proteomes" id="UP000317648">
    <property type="component" value="Chromosome"/>
</dbReference>
<evidence type="ECO:0000259" key="2">
    <source>
        <dbReference type="Pfam" id="PF00535"/>
    </source>
</evidence>
<evidence type="ECO:0000313" key="4">
    <source>
        <dbReference type="Proteomes" id="UP000317648"/>
    </source>
</evidence>
<organism evidence="3 4">
    <name type="scientific">Lignipirellula cremea</name>
    <dbReference type="NCBI Taxonomy" id="2528010"/>
    <lineage>
        <taxon>Bacteria</taxon>
        <taxon>Pseudomonadati</taxon>
        <taxon>Planctomycetota</taxon>
        <taxon>Planctomycetia</taxon>
        <taxon>Pirellulales</taxon>
        <taxon>Pirellulaceae</taxon>
        <taxon>Lignipirellula</taxon>
    </lineage>
</organism>
<evidence type="ECO:0000256" key="1">
    <source>
        <dbReference type="ARBA" id="ARBA00038494"/>
    </source>
</evidence>
<dbReference type="KEGG" id="lcre:Pla8534_36640"/>
<reference evidence="3 4" key="1">
    <citation type="submission" date="2019-02" db="EMBL/GenBank/DDBJ databases">
        <title>Deep-cultivation of Planctomycetes and their phenomic and genomic characterization uncovers novel biology.</title>
        <authorList>
            <person name="Wiegand S."/>
            <person name="Jogler M."/>
            <person name="Boedeker C."/>
            <person name="Pinto D."/>
            <person name="Vollmers J."/>
            <person name="Rivas-Marin E."/>
            <person name="Kohn T."/>
            <person name="Peeters S.H."/>
            <person name="Heuer A."/>
            <person name="Rast P."/>
            <person name="Oberbeckmann S."/>
            <person name="Bunk B."/>
            <person name="Jeske O."/>
            <person name="Meyerdierks A."/>
            <person name="Storesund J.E."/>
            <person name="Kallscheuer N."/>
            <person name="Luecker S."/>
            <person name="Lage O.M."/>
            <person name="Pohl T."/>
            <person name="Merkel B.J."/>
            <person name="Hornburger P."/>
            <person name="Mueller R.-W."/>
            <person name="Bruemmer F."/>
            <person name="Labrenz M."/>
            <person name="Spormann A.M."/>
            <person name="Op den Camp H."/>
            <person name="Overmann J."/>
            <person name="Amann R."/>
            <person name="Jetten M.S.M."/>
            <person name="Mascher T."/>
            <person name="Medema M.H."/>
            <person name="Devos D.P."/>
            <person name="Kaster A.-K."/>
            <person name="Ovreas L."/>
            <person name="Rohde M."/>
            <person name="Galperin M.Y."/>
            <person name="Jogler C."/>
        </authorList>
    </citation>
    <scope>NUCLEOTIDE SEQUENCE [LARGE SCALE GENOMIC DNA]</scope>
    <source>
        <strain evidence="3 4">Pla85_3_4</strain>
    </source>
</reference>
<dbReference type="CDD" id="cd02511">
    <property type="entry name" value="Beta4Glucosyltransferase"/>
    <property type="match status" value="1"/>
</dbReference>
<dbReference type="InterPro" id="IPR029044">
    <property type="entry name" value="Nucleotide-diphossugar_trans"/>
</dbReference>
<dbReference type="GO" id="GO:0016740">
    <property type="term" value="F:transferase activity"/>
    <property type="evidence" value="ECO:0007669"/>
    <property type="project" value="UniProtKB-KW"/>
</dbReference>
<dbReference type="Gene3D" id="3.90.550.10">
    <property type="entry name" value="Spore Coat Polysaccharide Biosynthesis Protein SpsA, Chain A"/>
    <property type="match status" value="1"/>
</dbReference>